<dbReference type="Proteomes" id="UP000188879">
    <property type="component" value="Unassembled WGS sequence"/>
</dbReference>
<feature type="signal peptide" evidence="1">
    <location>
        <begin position="1"/>
        <end position="20"/>
    </location>
</feature>
<organism evidence="3 4">
    <name type="scientific">Teichococcus deserti</name>
    <dbReference type="NCBI Taxonomy" id="1817963"/>
    <lineage>
        <taxon>Bacteria</taxon>
        <taxon>Pseudomonadati</taxon>
        <taxon>Pseudomonadota</taxon>
        <taxon>Alphaproteobacteria</taxon>
        <taxon>Acetobacterales</taxon>
        <taxon>Roseomonadaceae</taxon>
        <taxon>Roseomonas</taxon>
    </lineage>
</organism>
<keyword evidence="1" id="KW-0732">Signal</keyword>
<proteinExistence type="predicted"/>
<dbReference type="AlphaFoldDB" id="A0A1V2GY59"/>
<name>A0A1V2GY59_9PROT</name>
<sequence>MSFHRSLLAAALLLPGLAFAQPAAPHSADRPPTEAERTRLEQALRDQGYRDWGRIALDRGIWEVDDAMDRQGARRDLRITPDELRIVATDLDDRLANTEETARIEASLRRLGYREFGRIRLDDGLWNVDGAVAADGQRYELTLERETLRVLYREQEG</sequence>
<dbReference type="EMBL" id="MLCO01000230">
    <property type="protein sequence ID" value="ONG49035.1"/>
    <property type="molecule type" value="Genomic_DNA"/>
</dbReference>
<evidence type="ECO:0000313" key="3">
    <source>
        <dbReference type="EMBL" id="ONG49035.1"/>
    </source>
</evidence>
<feature type="domain" description="PepSY" evidence="2">
    <location>
        <begin position="98"/>
        <end position="152"/>
    </location>
</feature>
<dbReference type="Pfam" id="PF13670">
    <property type="entry name" value="PepSY_2"/>
    <property type="match status" value="2"/>
</dbReference>
<keyword evidence="4" id="KW-1185">Reference proteome</keyword>
<evidence type="ECO:0000256" key="1">
    <source>
        <dbReference type="SAM" id="SignalP"/>
    </source>
</evidence>
<feature type="chain" id="PRO_5012798752" description="PepSY domain-containing protein" evidence="1">
    <location>
        <begin position="21"/>
        <end position="157"/>
    </location>
</feature>
<feature type="domain" description="PepSY" evidence="2">
    <location>
        <begin position="7"/>
        <end position="88"/>
    </location>
</feature>
<dbReference type="InterPro" id="IPR025711">
    <property type="entry name" value="PepSY"/>
</dbReference>
<gene>
    <name evidence="3" type="ORF">BKE38_21035</name>
</gene>
<evidence type="ECO:0000313" key="4">
    <source>
        <dbReference type="Proteomes" id="UP000188879"/>
    </source>
</evidence>
<dbReference type="RefSeq" id="WP_076959261.1">
    <property type="nucleotide sequence ID" value="NZ_MLCO01000230.1"/>
</dbReference>
<evidence type="ECO:0000259" key="2">
    <source>
        <dbReference type="Pfam" id="PF13670"/>
    </source>
</evidence>
<comment type="caution">
    <text evidence="3">The sequence shown here is derived from an EMBL/GenBank/DDBJ whole genome shotgun (WGS) entry which is preliminary data.</text>
</comment>
<reference evidence="3 4" key="1">
    <citation type="submission" date="2016-10" db="EMBL/GenBank/DDBJ databases">
        <title>Draft Genome sequence of Roseomonas sp. strain M3.</title>
        <authorList>
            <person name="Subhash Y."/>
            <person name="Lee S."/>
        </authorList>
    </citation>
    <scope>NUCLEOTIDE SEQUENCE [LARGE SCALE GENOMIC DNA]</scope>
    <source>
        <strain evidence="3 4">M3</strain>
    </source>
</reference>
<protein>
    <recommendedName>
        <fullName evidence="2">PepSY domain-containing protein</fullName>
    </recommendedName>
</protein>
<accession>A0A1V2GY59</accession>